<dbReference type="EMBL" id="UXSR01005284">
    <property type="protein sequence ID" value="VDD80687.1"/>
    <property type="molecule type" value="Genomic_DNA"/>
</dbReference>
<name>A0A158QUT0_MESCO</name>
<evidence type="ECO:0000313" key="1">
    <source>
        <dbReference type="EMBL" id="VDD80687.1"/>
    </source>
</evidence>
<dbReference type="AlphaFoldDB" id="A0A158QUT0"/>
<proteinExistence type="predicted"/>
<accession>A0A158QUT0</accession>
<dbReference type="Proteomes" id="UP000267029">
    <property type="component" value="Unassembled WGS sequence"/>
</dbReference>
<protein>
    <submittedName>
        <fullName evidence="1">Uncharacterized protein</fullName>
    </submittedName>
</protein>
<gene>
    <name evidence="1" type="ORF">MCOS_LOCUS6690</name>
</gene>
<organism evidence="1 2">
    <name type="scientific">Mesocestoides corti</name>
    <name type="common">Flatworm</name>
    <dbReference type="NCBI Taxonomy" id="53468"/>
    <lineage>
        <taxon>Eukaryota</taxon>
        <taxon>Metazoa</taxon>
        <taxon>Spiralia</taxon>
        <taxon>Lophotrochozoa</taxon>
        <taxon>Platyhelminthes</taxon>
        <taxon>Cestoda</taxon>
        <taxon>Eucestoda</taxon>
        <taxon>Cyclophyllidea</taxon>
        <taxon>Mesocestoididae</taxon>
        <taxon>Mesocestoides</taxon>
    </lineage>
</organism>
<keyword evidence="2" id="KW-1185">Reference proteome</keyword>
<sequence length="420" mass="46750">MSPNLRISTKLKCQQHHRLVDEQSEAPLFSEVLQDDDVSQPRGPEVHVCSAEVKFDGPDPSTELYRRMARDCMTHPQTSFNNSQSFLIAVYELRCCRLEGGLRLACEWTCRQKKRGRRDSRSVRPVHLFSPFDCIVADGDVLLETPTTHVRSATPFSPRPGHLGDFSVVTAKGVPPLITAINVYYHCGQSVCTRGGPLPLSTTALGQIAQIYKTASDTAFRCDQHPQLNTSSINPTPRPSVRSTAQATWCQVDPQASDDLVIASDAVLWVPMRENGVGTSPLKEGTQCADFEAVPLHYPAWVPWGVRMRPRRRDEKFPPAVGVQIRFQTRQDENTRPRDTLTIKGNPSQLNFCTVARVTYNCYHYHCEPRNQSKCDLPPDQPPRLPPPQIPCCLTSSARGCRVVPIKTAVVAPCIGDLAD</sequence>
<reference evidence="1 2" key="1">
    <citation type="submission" date="2018-10" db="EMBL/GenBank/DDBJ databases">
        <authorList>
            <consortium name="Pathogen Informatics"/>
        </authorList>
    </citation>
    <scope>NUCLEOTIDE SEQUENCE [LARGE SCALE GENOMIC DNA]</scope>
</reference>
<evidence type="ECO:0000313" key="2">
    <source>
        <dbReference type="Proteomes" id="UP000267029"/>
    </source>
</evidence>